<name>A0A977PW91_9CYAN</name>
<reference evidence="1" key="1">
    <citation type="submission" date="2021-04" db="EMBL/GenBank/DDBJ databases">
        <title>Genome sequence of Woronichinia naegeliana from Washington state freshwater lake bloom.</title>
        <authorList>
            <person name="Dreher T.W."/>
        </authorList>
    </citation>
    <scope>NUCLEOTIDE SEQUENCE</scope>
    <source>
        <strain evidence="1">WA131</strain>
    </source>
</reference>
<evidence type="ECO:0008006" key="2">
    <source>
        <dbReference type="Google" id="ProtNLM"/>
    </source>
</evidence>
<dbReference type="KEGG" id="wna:KA717_39875"/>
<dbReference type="Proteomes" id="UP001065613">
    <property type="component" value="Chromosome"/>
</dbReference>
<sequence length="76" mass="8629">MTQKTVPETKINLVKRSPDPNTALSQNWIKANRKQYQGRWVALQGDRLLADASSSAELLKRIDLKDGKVKFITAIY</sequence>
<organism evidence="1">
    <name type="scientific">Woronichinia naegeliana WA131</name>
    <dbReference type="NCBI Taxonomy" id="2824559"/>
    <lineage>
        <taxon>Bacteria</taxon>
        <taxon>Bacillati</taxon>
        <taxon>Cyanobacteriota</taxon>
        <taxon>Cyanophyceae</taxon>
        <taxon>Synechococcales</taxon>
        <taxon>Coelosphaeriaceae</taxon>
        <taxon>Woronichinia</taxon>
    </lineage>
</organism>
<protein>
    <recommendedName>
        <fullName evidence="2">DUF5678 domain-containing protein</fullName>
    </recommendedName>
</protein>
<dbReference type="EMBL" id="CP073041">
    <property type="protein sequence ID" value="UXE61419.1"/>
    <property type="molecule type" value="Genomic_DNA"/>
</dbReference>
<proteinExistence type="predicted"/>
<evidence type="ECO:0000313" key="1">
    <source>
        <dbReference type="EMBL" id="UXE61419.1"/>
    </source>
</evidence>
<dbReference type="AlphaFoldDB" id="A0A977PW91"/>
<accession>A0A977PW91</accession>
<gene>
    <name evidence="1" type="ORF">KA717_39875</name>
</gene>